<evidence type="ECO:0000256" key="1">
    <source>
        <dbReference type="SAM" id="Phobius"/>
    </source>
</evidence>
<dbReference type="AlphaFoldDB" id="J9GPU8"/>
<evidence type="ECO:0000313" key="2">
    <source>
        <dbReference type="EMBL" id="EJX10282.1"/>
    </source>
</evidence>
<proteinExistence type="predicted"/>
<reference evidence="2" key="1">
    <citation type="journal article" date="2012" name="PLoS ONE">
        <title>Gene sets for utilization of primary and secondary nutrition supplies in the distal gut of endangered iberian lynx.</title>
        <authorList>
            <person name="Alcaide M."/>
            <person name="Messina E."/>
            <person name="Richter M."/>
            <person name="Bargiela R."/>
            <person name="Peplies J."/>
            <person name="Huws S.A."/>
            <person name="Newbold C.J."/>
            <person name="Golyshin P.N."/>
            <person name="Simon M.A."/>
            <person name="Lopez G."/>
            <person name="Yakimov M.M."/>
            <person name="Ferrer M."/>
        </authorList>
    </citation>
    <scope>NUCLEOTIDE SEQUENCE</scope>
</reference>
<dbReference type="SUPFAM" id="SSF48452">
    <property type="entry name" value="TPR-like"/>
    <property type="match status" value="1"/>
</dbReference>
<dbReference type="Gene3D" id="1.25.40.10">
    <property type="entry name" value="Tetratricopeptide repeat domain"/>
    <property type="match status" value="1"/>
</dbReference>
<dbReference type="PROSITE" id="PS50005">
    <property type="entry name" value="TPR"/>
    <property type="match status" value="2"/>
</dbReference>
<dbReference type="InterPro" id="IPR019734">
    <property type="entry name" value="TPR_rpt"/>
</dbReference>
<dbReference type="SMART" id="SM00028">
    <property type="entry name" value="TPR"/>
    <property type="match status" value="3"/>
</dbReference>
<keyword evidence="1" id="KW-0472">Membrane</keyword>
<dbReference type="EMBL" id="AMCI01000218">
    <property type="protein sequence ID" value="EJX10282.1"/>
    <property type="molecule type" value="Genomic_DNA"/>
</dbReference>
<organism evidence="2">
    <name type="scientific">gut metagenome</name>
    <dbReference type="NCBI Taxonomy" id="749906"/>
    <lineage>
        <taxon>unclassified sequences</taxon>
        <taxon>metagenomes</taxon>
        <taxon>organismal metagenomes</taxon>
    </lineage>
</organism>
<gene>
    <name evidence="2" type="ORF">EVA_01581</name>
</gene>
<protein>
    <submittedName>
        <fullName evidence="2">Tetratricopeptide repeat protein</fullName>
    </submittedName>
</protein>
<keyword evidence="1" id="KW-0812">Transmembrane</keyword>
<dbReference type="InterPro" id="IPR011990">
    <property type="entry name" value="TPR-like_helical_dom_sf"/>
</dbReference>
<comment type="caution">
    <text evidence="2">The sequence shown here is derived from an EMBL/GenBank/DDBJ whole genome shotgun (WGS) entry which is preliminary data.</text>
</comment>
<sequence length="551" mass="65058">MKGRYFFILSFLLLIGCQTKQRAEFEQAEKLLVQNADSALLCLQQLDPSELKGEEAARYALLYSEALDKKNILVTNDSLISIATNYYQHPETEEEALYFYRALFQKGKIKLNIGDRFTALRYFLRIESKLKDTSSSQLGLVCVQLGKIYYQQMNYNRALQYYQEARLLFRKDESLYEETEATLDVGASYFRLKALERAVKYYSHALYMADEYHFPDLGRIALSNLAALYMRWKGEKIPEELLRRIEKSARQDTINGYRTLLNVKILKNELDSIGPYWHQAEKQVHNIHDQIDLEYTAFRVAMENDYNEKAIQHIHRFVFLNDSLTRANMQFSAGMIERAFFREHAKLGDYRMHTRMIWEYVLIGVSLLILFFSYMLFRHRIRTQRIRTEHYLYLAEEAKAQYNELMQHMTTQKNQEAMLKGLVAKRFDVIDYLGKNYYEREGTSSQQSSIFQQVKKIITDFSERDDIFQELEKNVNICHDNAMEKLRSDFPNMKEADLRLLCYGFVGFSPQIISLFMKDSIANIYARKSRIKTRIKASDSPNKDLYMSLFK</sequence>
<accession>J9GPU8</accession>
<keyword evidence="1" id="KW-1133">Transmembrane helix</keyword>
<dbReference type="PROSITE" id="PS51257">
    <property type="entry name" value="PROKAR_LIPOPROTEIN"/>
    <property type="match status" value="1"/>
</dbReference>
<name>J9GPU8_9ZZZZ</name>
<feature type="transmembrane region" description="Helical" evidence="1">
    <location>
        <begin position="357"/>
        <end position="377"/>
    </location>
</feature>